<evidence type="ECO:0000256" key="1">
    <source>
        <dbReference type="SAM" id="Coils"/>
    </source>
</evidence>
<organism evidence="3 4">
    <name type="scientific">Channa striata</name>
    <name type="common">Snakehead murrel</name>
    <name type="synonym">Ophicephalus striatus</name>
    <dbReference type="NCBI Taxonomy" id="64152"/>
    <lineage>
        <taxon>Eukaryota</taxon>
        <taxon>Metazoa</taxon>
        <taxon>Chordata</taxon>
        <taxon>Craniata</taxon>
        <taxon>Vertebrata</taxon>
        <taxon>Euteleostomi</taxon>
        <taxon>Actinopterygii</taxon>
        <taxon>Neopterygii</taxon>
        <taxon>Teleostei</taxon>
        <taxon>Neoteleostei</taxon>
        <taxon>Acanthomorphata</taxon>
        <taxon>Anabantaria</taxon>
        <taxon>Anabantiformes</taxon>
        <taxon>Channoidei</taxon>
        <taxon>Channidae</taxon>
        <taxon>Channa</taxon>
    </lineage>
</organism>
<protein>
    <submittedName>
        <fullName evidence="3">Uncharacterized protein</fullName>
    </submittedName>
</protein>
<feature type="compositionally biased region" description="Low complexity" evidence="2">
    <location>
        <begin position="205"/>
        <end position="216"/>
    </location>
</feature>
<gene>
    <name evidence="3" type="ORF">Q5P01_014759</name>
</gene>
<feature type="region of interest" description="Disordered" evidence="2">
    <location>
        <begin position="192"/>
        <end position="216"/>
    </location>
</feature>
<name>A0AA88SI55_CHASR</name>
<feature type="region of interest" description="Disordered" evidence="2">
    <location>
        <begin position="1"/>
        <end position="53"/>
    </location>
</feature>
<feature type="coiled-coil region" evidence="1">
    <location>
        <begin position="138"/>
        <end position="169"/>
    </location>
</feature>
<evidence type="ECO:0000313" key="3">
    <source>
        <dbReference type="EMBL" id="KAK2837547.1"/>
    </source>
</evidence>
<accession>A0AA88SI55</accession>
<proteinExistence type="predicted"/>
<keyword evidence="1" id="KW-0175">Coiled coil</keyword>
<evidence type="ECO:0000313" key="4">
    <source>
        <dbReference type="Proteomes" id="UP001187415"/>
    </source>
</evidence>
<dbReference type="EMBL" id="JAUPFM010000011">
    <property type="protein sequence ID" value="KAK2837547.1"/>
    <property type="molecule type" value="Genomic_DNA"/>
</dbReference>
<feature type="compositionally biased region" description="Basic and acidic residues" evidence="2">
    <location>
        <begin position="192"/>
        <end position="204"/>
    </location>
</feature>
<sequence length="340" mass="38443">MSESSETDPQILVNGEQQEHQQDDAATTEEPPDAPVSLEGACPEDSAAAEKETQAKVQNLFQQVRNQIRTQGGTKTPKSSILELVQKVIEREVGIAQVNSEPEDKDVSNEEEKEVELLTVESKDEMALNKEELCAIFEEKLEASKKALRDEFEEQISQVRKEMQAYTDHALKDLEAKIQRGQFNSLLQTHAKETQESKGQDKNNRPAAAPSLASRRGRLLTRTMTTIIPKTCAPVIVGPRAKSETLTSSKAERSRFLPRDPALYLPANKNYQSRKPLPPPCPPLYQCKKPVRPRYFLVMVHLDPQMAADHGFIQFRRMKPLDHSLYNETYSSFYNSSFMI</sequence>
<reference evidence="3" key="1">
    <citation type="submission" date="2023-07" db="EMBL/GenBank/DDBJ databases">
        <title>Chromosome-level Genome Assembly of Striped Snakehead (Channa striata).</title>
        <authorList>
            <person name="Liu H."/>
        </authorList>
    </citation>
    <scope>NUCLEOTIDE SEQUENCE</scope>
    <source>
        <strain evidence="3">Gz</strain>
        <tissue evidence="3">Muscle</tissue>
    </source>
</reference>
<keyword evidence="4" id="KW-1185">Reference proteome</keyword>
<evidence type="ECO:0000256" key="2">
    <source>
        <dbReference type="SAM" id="MobiDB-lite"/>
    </source>
</evidence>
<comment type="caution">
    <text evidence="3">The sequence shown here is derived from an EMBL/GenBank/DDBJ whole genome shotgun (WGS) entry which is preliminary data.</text>
</comment>
<dbReference type="Proteomes" id="UP001187415">
    <property type="component" value="Unassembled WGS sequence"/>
</dbReference>
<dbReference type="AlphaFoldDB" id="A0AA88SI55"/>